<protein>
    <submittedName>
        <fullName evidence="7">Serine/threonine protein kinase PrkC, regulator of stationary phase</fullName>
    </submittedName>
    <submittedName>
        <fullName evidence="8">Serine/threonine-protein kinase</fullName>
    </submittedName>
</protein>
<accession>A0AAC8QB31</accession>
<dbReference type="GO" id="GO:0004674">
    <property type="term" value="F:protein serine/threonine kinase activity"/>
    <property type="evidence" value="ECO:0007669"/>
    <property type="project" value="UniProtKB-KW"/>
</dbReference>
<dbReference type="Proteomes" id="UP000035579">
    <property type="component" value="Chromosome"/>
</dbReference>
<dbReference type="PANTHER" id="PTHR43289:SF6">
    <property type="entry name" value="SERINE_THREONINE-PROTEIN KINASE NEKL-3"/>
    <property type="match status" value="1"/>
</dbReference>
<feature type="region of interest" description="Disordered" evidence="5">
    <location>
        <begin position="306"/>
        <end position="386"/>
    </location>
</feature>
<evidence type="ECO:0000256" key="1">
    <source>
        <dbReference type="ARBA" id="ARBA00022679"/>
    </source>
</evidence>
<dbReference type="Gene3D" id="3.30.200.20">
    <property type="entry name" value="Phosphorylase Kinase, domain 1"/>
    <property type="match status" value="1"/>
</dbReference>
<evidence type="ECO:0000313" key="7">
    <source>
        <dbReference type="EMBL" id="AKJ04417.1"/>
    </source>
</evidence>
<reference evidence="8 10" key="2">
    <citation type="submission" date="2018-08" db="EMBL/GenBank/DDBJ databases">
        <title>Genomic Encyclopedia of Archaeal and Bacterial Type Strains, Phase II (KMG-II): from individual species to whole genera.</title>
        <authorList>
            <person name="Goeker M."/>
        </authorList>
    </citation>
    <scope>NUCLEOTIDE SEQUENCE [LARGE SCALE GENOMIC DNA]</scope>
    <source>
        <strain evidence="8 10">DSM 2261</strain>
    </source>
</reference>
<feature type="domain" description="Protein kinase" evidence="6">
    <location>
        <begin position="6"/>
        <end position="282"/>
    </location>
</feature>
<feature type="compositionally biased region" description="Low complexity" evidence="5">
    <location>
        <begin position="439"/>
        <end position="464"/>
    </location>
</feature>
<dbReference type="AlphaFoldDB" id="A0AAC8QB31"/>
<reference evidence="7 9" key="1">
    <citation type="submission" date="2015-05" db="EMBL/GenBank/DDBJ databases">
        <title>Genome assembly of Archangium gephyra DSM 2261.</title>
        <authorList>
            <person name="Sharma G."/>
            <person name="Subramanian S."/>
        </authorList>
    </citation>
    <scope>NUCLEOTIDE SEQUENCE [LARGE SCALE GENOMIC DNA]</scope>
    <source>
        <strain evidence="7 9">DSM 2261</strain>
    </source>
</reference>
<dbReference type="PROSITE" id="PS50011">
    <property type="entry name" value="PROTEIN_KINASE_DOM"/>
    <property type="match status" value="1"/>
</dbReference>
<feature type="compositionally biased region" description="Low complexity" evidence="5">
    <location>
        <begin position="473"/>
        <end position="483"/>
    </location>
</feature>
<evidence type="ECO:0000313" key="9">
    <source>
        <dbReference type="Proteomes" id="UP000035579"/>
    </source>
</evidence>
<dbReference type="InterPro" id="IPR013229">
    <property type="entry name" value="PEGA"/>
</dbReference>
<dbReference type="CDD" id="cd14014">
    <property type="entry name" value="STKc_PknB_like"/>
    <property type="match status" value="1"/>
</dbReference>
<dbReference type="PROSITE" id="PS00109">
    <property type="entry name" value="PROTEIN_KINASE_TYR"/>
    <property type="match status" value="1"/>
</dbReference>
<dbReference type="GO" id="GO:0005524">
    <property type="term" value="F:ATP binding"/>
    <property type="evidence" value="ECO:0007669"/>
    <property type="project" value="UniProtKB-KW"/>
</dbReference>
<gene>
    <name evidence="7" type="ORF">AA314_06043</name>
    <name evidence="8" type="ORF">ATI61_101493</name>
</gene>
<dbReference type="SUPFAM" id="SSF56112">
    <property type="entry name" value="Protein kinase-like (PK-like)"/>
    <property type="match status" value="1"/>
</dbReference>
<evidence type="ECO:0000313" key="8">
    <source>
        <dbReference type="EMBL" id="REG37507.1"/>
    </source>
</evidence>
<feature type="region of interest" description="Disordered" evidence="5">
    <location>
        <begin position="419"/>
        <end position="493"/>
    </location>
</feature>
<sequence length="634" mass="68520">MNLGRYQLMGKLASGGMAEVYLAKAAGPMGFEKKLVVKRILPHLAEDSSFIEMFFSEARLVALLNHPNIVQIFDFGEADGAYFLAMEYIDGFNLRTLLKRAHATGGPLPVPLCAKIVSTACEGLAYAHEFVDPTTGKPLQLVHRDISPDNILVSSSGAVKLVDFGIAKAANQMHRTQTGVVKGKVAYMPPEQLQGKALDARADLFALGVVLYELLSGQKPFEAESEAGMMQAILFEPPVPVTERRGDVPTSIQRVLERALAKDRNARYASCRELQMDLERYLRTCEDPVGPIDIARLVARISSLEQAKTERDPGARPPPEVPPSNSLVAPAAETRNDFSPSQGKALTRGTAAPTEVTPPPRSGPSPAEDDSIPTAPVRPSSMRTAPRRWPRVAALCSAVLVLASMGLWRATRPAQVSAAPVAQTVPEEPPSSSGQEGRTNTGSSPTSSGPNETALTGTLPTTPTGNPPPAGPTKPLEPTNKTEVPPPEPPKPETELAFFRVESTVEGSVRVNNKLAGRTPVVMKDLPPGKVTVEIFDKQQGFSKRQVFELKPGDNGVLRLKIGKGKLAFRVRPYATVILDGRKLGLTPLNSVEVYEGRHTIKLINEELKRQVEEEYVVKAGGDHVYTANLNDKR</sequence>
<dbReference type="EMBL" id="QUMU01000001">
    <property type="protein sequence ID" value="REG37507.1"/>
    <property type="molecule type" value="Genomic_DNA"/>
</dbReference>
<keyword evidence="7" id="KW-0723">Serine/threonine-protein kinase</keyword>
<organism evidence="7 9">
    <name type="scientific">Archangium gephyra</name>
    <dbReference type="NCBI Taxonomy" id="48"/>
    <lineage>
        <taxon>Bacteria</taxon>
        <taxon>Pseudomonadati</taxon>
        <taxon>Myxococcota</taxon>
        <taxon>Myxococcia</taxon>
        <taxon>Myxococcales</taxon>
        <taxon>Cystobacterineae</taxon>
        <taxon>Archangiaceae</taxon>
        <taxon>Archangium</taxon>
    </lineage>
</organism>
<dbReference type="KEGG" id="age:AA314_06043"/>
<evidence type="ECO:0000259" key="6">
    <source>
        <dbReference type="PROSITE" id="PS50011"/>
    </source>
</evidence>
<evidence type="ECO:0000256" key="2">
    <source>
        <dbReference type="ARBA" id="ARBA00022741"/>
    </source>
</evidence>
<dbReference type="PANTHER" id="PTHR43289">
    <property type="entry name" value="MITOGEN-ACTIVATED PROTEIN KINASE KINASE KINASE 20-RELATED"/>
    <property type="match status" value="1"/>
</dbReference>
<keyword evidence="1" id="KW-0808">Transferase</keyword>
<evidence type="ECO:0000313" key="10">
    <source>
        <dbReference type="Proteomes" id="UP000256345"/>
    </source>
</evidence>
<dbReference type="Pfam" id="PF08308">
    <property type="entry name" value="PEGA"/>
    <property type="match status" value="1"/>
</dbReference>
<evidence type="ECO:0000256" key="3">
    <source>
        <dbReference type="ARBA" id="ARBA00022777"/>
    </source>
</evidence>
<evidence type="ECO:0000256" key="5">
    <source>
        <dbReference type="SAM" id="MobiDB-lite"/>
    </source>
</evidence>
<keyword evidence="2" id="KW-0547">Nucleotide-binding</keyword>
<dbReference type="RefSeq" id="WP_047858246.1">
    <property type="nucleotide sequence ID" value="NZ_CP011509.1"/>
</dbReference>
<dbReference type="InterPro" id="IPR008266">
    <property type="entry name" value="Tyr_kinase_AS"/>
</dbReference>
<keyword evidence="3 7" id="KW-0418">Kinase</keyword>
<dbReference type="InterPro" id="IPR011009">
    <property type="entry name" value="Kinase-like_dom_sf"/>
</dbReference>
<dbReference type="EMBL" id="CP011509">
    <property type="protein sequence ID" value="AKJ04417.1"/>
    <property type="molecule type" value="Genomic_DNA"/>
</dbReference>
<keyword evidence="10" id="KW-1185">Reference proteome</keyword>
<name>A0AAC8QB31_9BACT</name>
<keyword evidence="4" id="KW-0067">ATP-binding</keyword>
<dbReference type="Proteomes" id="UP000256345">
    <property type="component" value="Unassembled WGS sequence"/>
</dbReference>
<dbReference type="Gene3D" id="1.10.510.10">
    <property type="entry name" value="Transferase(Phosphotransferase) domain 1"/>
    <property type="match status" value="1"/>
</dbReference>
<evidence type="ECO:0000256" key="4">
    <source>
        <dbReference type="ARBA" id="ARBA00022840"/>
    </source>
</evidence>
<dbReference type="InterPro" id="IPR000719">
    <property type="entry name" value="Prot_kinase_dom"/>
</dbReference>
<proteinExistence type="predicted"/>
<dbReference type="Pfam" id="PF00069">
    <property type="entry name" value="Pkinase"/>
    <property type="match status" value="1"/>
</dbReference>